<name>A0A0F9FBW3_9ZZZZ</name>
<accession>A0A0F9FBW3</accession>
<organism evidence="1">
    <name type="scientific">marine sediment metagenome</name>
    <dbReference type="NCBI Taxonomy" id="412755"/>
    <lineage>
        <taxon>unclassified sequences</taxon>
        <taxon>metagenomes</taxon>
        <taxon>ecological metagenomes</taxon>
    </lineage>
</organism>
<sequence length="65" mass="7712">MSVDPWEKAYVYGRVSDGKAAHIIDARWPLCEFRYKFSFRFNRTPKPYPVCKNCLRTKRAKELGL</sequence>
<dbReference type="EMBL" id="LAZR01024202">
    <property type="protein sequence ID" value="KKL75956.1"/>
    <property type="molecule type" value="Genomic_DNA"/>
</dbReference>
<proteinExistence type="predicted"/>
<dbReference type="AlphaFoldDB" id="A0A0F9FBW3"/>
<protein>
    <submittedName>
        <fullName evidence="1">Uncharacterized protein</fullName>
    </submittedName>
</protein>
<comment type="caution">
    <text evidence="1">The sequence shown here is derived from an EMBL/GenBank/DDBJ whole genome shotgun (WGS) entry which is preliminary data.</text>
</comment>
<reference evidence="1" key="1">
    <citation type="journal article" date="2015" name="Nature">
        <title>Complex archaea that bridge the gap between prokaryotes and eukaryotes.</title>
        <authorList>
            <person name="Spang A."/>
            <person name="Saw J.H."/>
            <person name="Jorgensen S.L."/>
            <person name="Zaremba-Niedzwiedzka K."/>
            <person name="Martijn J."/>
            <person name="Lind A.E."/>
            <person name="van Eijk R."/>
            <person name="Schleper C."/>
            <person name="Guy L."/>
            <person name="Ettema T.J."/>
        </authorList>
    </citation>
    <scope>NUCLEOTIDE SEQUENCE</scope>
</reference>
<evidence type="ECO:0000313" key="1">
    <source>
        <dbReference type="EMBL" id="KKL75956.1"/>
    </source>
</evidence>
<gene>
    <name evidence="1" type="ORF">LCGC14_2049700</name>
</gene>